<dbReference type="InterPro" id="IPR018456">
    <property type="entry name" value="PTR2_symporter_CS"/>
</dbReference>
<dbReference type="GO" id="GO:0006857">
    <property type="term" value="P:oligopeptide transport"/>
    <property type="evidence" value="ECO:0007669"/>
    <property type="project" value="InterPro"/>
</dbReference>
<keyword evidence="5 6" id="KW-0472">Membrane</keyword>
<dbReference type="InterPro" id="IPR036259">
    <property type="entry name" value="MFS_trans_sf"/>
</dbReference>
<dbReference type="RefSeq" id="XP_022964645.1">
    <property type="nucleotide sequence ID" value="XM_023108877.1"/>
</dbReference>
<dbReference type="PROSITE" id="PS01022">
    <property type="entry name" value="PTR2_1"/>
    <property type="match status" value="1"/>
</dbReference>
<feature type="transmembrane region" description="Helical" evidence="6">
    <location>
        <begin position="140"/>
        <end position="164"/>
    </location>
</feature>
<feature type="transmembrane region" description="Helical" evidence="6">
    <location>
        <begin position="491"/>
        <end position="512"/>
    </location>
</feature>
<gene>
    <name evidence="8" type="primary">LOC111464662</name>
</gene>
<comment type="subcellular location">
    <subcellularLocation>
        <location evidence="1">Membrane</location>
        <topology evidence="1">Multi-pass membrane protein</topology>
    </subcellularLocation>
</comment>
<dbReference type="SMR" id="A0A6J1HLE4"/>
<organism evidence="7 8">
    <name type="scientific">Cucurbita moschata</name>
    <name type="common">Winter crookneck squash</name>
    <name type="synonym">Cucurbita pepo var. moschata</name>
    <dbReference type="NCBI Taxonomy" id="3662"/>
    <lineage>
        <taxon>Eukaryota</taxon>
        <taxon>Viridiplantae</taxon>
        <taxon>Streptophyta</taxon>
        <taxon>Embryophyta</taxon>
        <taxon>Tracheophyta</taxon>
        <taxon>Spermatophyta</taxon>
        <taxon>Magnoliopsida</taxon>
        <taxon>eudicotyledons</taxon>
        <taxon>Gunneridae</taxon>
        <taxon>Pentapetalae</taxon>
        <taxon>rosids</taxon>
        <taxon>fabids</taxon>
        <taxon>Cucurbitales</taxon>
        <taxon>Cucurbitaceae</taxon>
        <taxon>Cucurbiteae</taxon>
        <taxon>Cucurbita</taxon>
    </lineage>
</organism>
<feature type="transmembrane region" description="Helical" evidence="6">
    <location>
        <begin position="176"/>
        <end position="198"/>
    </location>
</feature>
<name>A0A6J1HLE4_CUCMO</name>
<feature type="transmembrane region" description="Helical" evidence="6">
    <location>
        <begin position="327"/>
        <end position="346"/>
    </location>
</feature>
<dbReference type="GO" id="GO:0022857">
    <property type="term" value="F:transmembrane transporter activity"/>
    <property type="evidence" value="ECO:0007669"/>
    <property type="project" value="InterPro"/>
</dbReference>
<dbReference type="InterPro" id="IPR000109">
    <property type="entry name" value="POT_fam"/>
</dbReference>
<dbReference type="PANTHER" id="PTHR11654">
    <property type="entry name" value="OLIGOPEPTIDE TRANSPORTER-RELATED"/>
    <property type="match status" value="1"/>
</dbReference>
<keyword evidence="3 6" id="KW-0812">Transmembrane</keyword>
<proteinExistence type="inferred from homology"/>
<keyword evidence="4 6" id="KW-1133">Transmembrane helix</keyword>
<dbReference type="GO" id="GO:0016020">
    <property type="term" value="C:membrane"/>
    <property type="evidence" value="ECO:0007669"/>
    <property type="project" value="UniProtKB-SubCell"/>
</dbReference>
<dbReference type="AlphaFoldDB" id="A0A6J1HLE4"/>
<dbReference type="Proteomes" id="UP000504609">
    <property type="component" value="Unplaced"/>
</dbReference>
<sequence>MEGGGGGDREGAQSPRKHGGWITFPFIIGSFGCTSLASGGWLTNLVVYLIQEYNVKNIDATLISNVVSGCFSVFPVVGAVIADSFLGSFSVVAISTSISLLGMISLTLTSTIQSLRPQPCDHNNAIIPCSSSPSNLQYSILYLSLILAALGAGGSRYTTATLGANQHDNIKDQNIFFNWFFVTLYGAFLVSSTAIVYIQDNISWGWGFGISLASNAIGLAIFLLGTRFYRLDKPRGSPFTTLARVLVAASRKRLTTPLSTTAGNDDGYYYGEEHHVGKVVVDGVLTKSFRCLNRAALITGGDVHLDGSIAKPWRLCKVKEVEDFKTLLRIFPLWSTSIFLSVPIVMQGSLTILQALTMDRHLGPSFKIPAGSFIVVVFISTTVFLAIIDRFLYPIWQRLVGRLPRPLQRVGLGHVFNFGGMMVSALVESKRLKVAHAHAHHLDGQPEAIVPMSALWLFPQLVLVGIGEAFHFPGQVGLYYQEFPTSLRSTATAMISLVIAISYYLGTALIDLLHKVTRWLPDDINQGRLDNVYWLVSVIGVINFGYYLVCATWYKYQNVEIIVEDDSITED</sequence>
<feature type="transmembrane region" description="Helical" evidence="6">
    <location>
        <begin position="532"/>
        <end position="554"/>
    </location>
</feature>
<evidence type="ECO:0000256" key="4">
    <source>
        <dbReference type="ARBA" id="ARBA00022989"/>
    </source>
</evidence>
<evidence type="ECO:0000256" key="3">
    <source>
        <dbReference type="ARBA" id="ARBA00022692"/>
    </source>
</evidence>
<evidence type="ECO:0000256" key="5">
    <source>
        <dbReference type="ARBA" id="ARBA00023136"/>
    </source>
</evidence>
<dbReference type="GeneID" id="111464662"/>
<evidence type="ECO:0000313" key="8">
    <source>
        <dbReference type="RefSeq" id="XP_022964645.1"/>
    </source>
</evidence>
<reference evidence="8" key="1">
    <citation type="submission" date="2025-08" db="UniProtKB">
        <authorList>
            <consortium name="RefSeq"/>
        </authorList>
    </citation>
    <scope>IDENTIFICATION</scope>
    <source>
        <tissue evidence="8">Young leaves</tissue>
    </source>
</reference>
<dbReference type="Gene3D" id="1.20.1250.20">
    <property type="entry name" value="MFS general substrate transporter like domains"/>
    <property type="match status" value="1"/>
</dbReference>
<feature type="transmembrane region" description="Helical" evidence="6">
    <location>
        <begin position="366"/>
        <end position="388"/>
    </location>
</feature>
<evidence type="ECO:0000256" key="1">
    <source>
        <dbReference type="ARBA" id="ARBA00004141"/>
    </source>
</evidence>
<accession>A0A6J1HLE4</accession>
<evidence type="ECO:0000313" key="7">
    <source>
        <dbReference type="Proteomes" id="UP000504609"/>
    </source>
</evidence>
<feature type="transmembrane region" description="Helical" evidence="6">
    <location>
        <begin position="89"/>
        <end position="108"/>
    </location>
</feature>
<comment type="similarity">
    <text evidence="2">Belongs to the major facilitator superfamily. Proton-dependent oligopeptide transporter (POT/PTR) (TC 2.A.17) family.</text>
</comment>
<dbReference type="KEGG" id="cmos:111464662"/>
<dbReference type="CDD" id="cd17416">
    <property type="entry name" value="MFS_NPF1_2"/>
    <property type="match status" value="1"/>
</dbReference>
<feature type="transmembrane region" description="Helical" evidence="6">
    <location>
        <begin position="21"/>
        <end position="42"/>
    </location>
</feature>
<dbReference type="Pfam" id="PF00854">
    <property type="entry name" value="PTR2"/>
    <property type="match status" value="1"/>
</dbReference>
<keyword evidence="7" id="KW-1185">Reference proteome</keyword>
<protein>
    <submittedName>
        <fullName evidence="8">Protein NRT1/ PTR FAMILY 2.7-like</fullName>
    </submittedName>
</protein>
<evidence type="ECO:0000256" key="6">
    <source>
        <dbReference type="SAM" id="Phobius"/>
    </source>
</evidence>
<feature type="transmembrane region" description="Helical" evidence="6">
    <location>
        <begin position="62"/>
        <end position="82"/>
    </location>
</feature>
<dbReference type="SUPFAM" id="SSF103473">
    <property type="entry name" value="MFS general substrate transporter"/>
    <property type="match status" value="1"/>
</dbReference>
<feature type="transmembrane region" description="Helical" evidence="6">
    <location>
        <begin position="204"/>
        <end position="225"/>
    </location>
</feature>
<evidence type="ECO:0000256" key="2">
    <source>
        <dbReference type="ARBA" id="ARBA00005982"/>
    </source>
</evidence>